<sequence>MSKQQQQEQNQHQETKGIFLFKDKEDDEICLFLFYRLTPAQIKIALPNIDENIPGNYFVGIWKKGIDYLGKTEYNGILSIKKQEELVNIEKNYDEIFQKLNISQEEYNKYKEFAYKHLKTFVSIQENVP</sequence>
<dbReference type="EMBL" id="MN741018">
    <property type="protein sequence ID" value="QHU22825.1"/>
    <property type="molecule type" value="Genomic_DNA"/>
</dbReference>
<accession>A0A6C0KXY5</accession>
<evidence type="ECO:0000313" key="1">
    <source>
        <dbReference type="EMBL" id="QHU22825.1"/>
    </source>
</evidence>
<protein>
    <submittedName>
        <fullName evidence="1">Uncharacterized protein</fullName>
    </submittedName>
</protein>
<proteinExistence type="predicted"/>
<organism evidence="1">
    <name type="scientific">viral metagenome</name>
    <dbReference type="NCBI Taxonomy" id="1070528"/>
    <lineage>
        <taxon>unclassified sequences</taxon>
        <taxon>metagenomes</taxon>
        <taxon>organismal metagenomes</taxon>
    </lineage>
</organism>
<dbReference type="AlphaFoldDB" id="A0A6C0KXY5"/>
<reference evidence="1" key="1">
    <citation type="journal article" date="2020" name="Nature">
        <title>Giant virus diversity and host interactions through global metagenomics.</title>
        <authorList>
            <person name="Schulz F."/>
            <person name="Roux S."/>
            <person name="Paez-Espino D."/>
            <person name="Jungbluth S."/>
            <person name="Walsh D.A."/>
            <person name="Denef V.J."/>
            <person name="McMahon K.D."/>
            <person name="Konstantinidis K.T."/>
            <person name="Eloe-Fadrosh E.A."/>
            <person name="Kyrpides N.C."/>
            <person name="Woyke T."/>
        </authorList>
    </citation>
    <scope>NUCLEOTIDE SEQUENCE</scope>
    <source>
        <strain evidence="1">GVMAG-S-ERX555907-63</strain>
    </source>
</reference>
<name>A0A6C0KXY5_9ZZZZ</name>